<dbReference type="InterPro" id="IPR013785">
    <property type="entry name" value="Aldolase_TIM"/>
</dbReference>
<protein>
    <recommendedName>
        <fullName evidence="3">Radical SAM protein</fullName>
    </recommendedName>
</protein>
<dbReference type="InterPro" id="IPR058240">
    <property type="entry name" value="rSAM_sf"/>
</dbReference>
<evidence type="ECO:0000313" key="1">
    <source>
        <dbReference type="EMBL" id="WGT46930.1"/>
    </source>
</evidence>
<dbReference type="EMBL" id="CP123967">
    <property type="protein sequence ID" value="WGT46930.1"/>
    <property type="molecule type" value="Genomic_DNA"/>
</dbReference>
<dbReference type="PANTHER" id="PTHR11228:SF34">
    <property type="entry name" value="TUNGSTEN-CONTAINING ALDEHYDE FERREDOXIN OXIDOREDUCTASE COFACTOR MODIFYING PROTEIN"/>
    <property type="match status" value="1"/>
</dbReference>
<name>A0ABY8PWR3_9ACTN</name>
<gene>
    <name evidence="1" type="ORF">QH948_12455</name>
</gene>
<proteinExistence type="predicted"/>
<organism evidence="1 2">
    <name type="scientific">Tessaracoccus lacteus</name>
    <dbReference type="NCBI Taxonomy" id="3041766"/>
    <lineage>
        <taxon>Bacteria</taxon>
        <taxon>Bacillati</taxon>
        <taxon>Actinomycetota</taxon>
        <taxon>Actinomycetes</taxon>
        <taxon>Propionibacteriales</taxon>
        <taxon>Propionibacteriaceae</taxon>
        <taxon>Tessaracoccus</taxon>
    </lineage>
</organism>
<sequence length="306" mass="33033">MCITSSGPEAHAWMDESLIHEILCQAAPLTSIQSIALTGGEPFSRFRLLSRVVAACHDLGMDVNITTNAYWATDTRRIAARLQLLSDTGRISLTTSTDLFHQEFVPLVRVKRLVAVARRLGIAVAVNKVLQREDRGDTDSGWWASQGITVAASQFVPVGRAADLPADTWVAELRPELLAGPCNAATRSVTVDVDGAAYVCCGLLIREHIIGRFPTDSLVDIVTRATSSPVQQALAELGPIGVAQVLSADVRGARSQCGACLQLIRNRSVDLLDLDEAQQMTLQLAARYLQRRRAHANRSGANATAQ</sequence>
<dbReference type="Proteomes" id="UP001244136">
    <property type="component" value="Chromosome"/>
</dbReference>
<evidence type="ECO:0000313" key="2">
    <source>
        <dbReference type="Proteomes" id="UP001244136"/>
    </source>
</evidence>
<accession>A0ABY8PWR3</accession>
<dbReference type="PANTHER" id="PTHR11228">
    <property type="entry name" value="RADICAL SAM DOMAIN PROTEIN"/>
    <property type="match status" value="1"/>
</dbReference>
<evidence type="ECO:0008006" key="3">
    <source>
        <dbReference type="Google" id="ProtNLM"/>
    </source>
</evidence>
<dbReference type="CDD" id="cd21109">
    <property type="entry name" value="SPASM"/>
    <property type="match status" value="1"/>
</dbReference>
<reference evidence="1 2" key="1">
    <citation type="journal article" date="2008" name="Int. J. Syst. Evol. Microbiol.">
        <title>Tessaracoccus flavescens sp. nov., isolated from marine sediment.</title>
        <authorList>
            <person name="Lee D.W."/>
            <person name="Lee S.D."/>
        </authorList>
    </citation>
    <scope>NUCLEOTIDE SEQUENCE [LARGE SCALE GENOMIC DNA]</scope>
    <source>
        <strain evidence="1 2">T21</strain>
    </source>
</reference>
<dbReference type="Gene3D" id="3.20.20.70">
    <property type="entry name" value="Aldolase class I"/>
    <property type="match status" value="1"/>
</dbReference>
<dbReference type="InterPro" id="IPR050377">
    <property type="entry name" value="Radical_SAM_PqqE_MftC-like"/>
</dbReference>
<dbReference type="SUPFAM" id="SSF102114">
    <property type="entry name" value="Radical SAM enzymes"/>
    <property type="match status" value="1"/>
</dbReference>
<keyword evidence="2" id="KW-1185">Reference proteome</keyword>